<gene>
    <name evidence="4" type="ORF">GCM10009007_05070</name>
</gene>
<dbReference type="Gene3D" id="3.30.70.1070">
    <property type="entry name" value="Sporulation related repeat"/>
    <property type="match status" value="1"/>
</dbReference>
<sequence>MWFDKKEDSEQPAKRPNARARGGDMRSELGLGGSDYAQSNAPSRATRRLGVSKSVTQDAAGHTYNEDVLLNDLKVRARRRLIGALVLLAAAFVILPWVFDDSRKQTAAVVNVSVPENQVQFEVQNPRVANEASGSADNLKPVNAKIEPKTTEAATAAATTPPKSAETNTTDMAKGKFVVHIGIVSTKAELDELNKRLIAKGAKPVTESITDGGVSKTRVRLGPFDSITAAQTAADKIKGAAKNPIVVEIK</sequence>
<keyword evidence="2" id="KW-0812">Transmembrane</keyword>
<feature type="compositionally biased region" description="Basic and acidic residues" evidence="1">
    <location>
        <begin position="1"/>
        <end position="13"/>
    </location>
</feature>
<evidence type="ECO:0000313" key="5">
    <source>
        <dbReference type="Proteomes" id="UP000614287"/>
    </source>
</evidence>
<feature type="region of interest" description="Disordered" evidence="1">
    <location>
        <begin position="1"/>
        <end position="53"/>
    </location>
</feature>
<reference evidence="4" key="2">
    <citation type="submission" date="2020-09" db="EMBL/GenBank/DDBJ databases">
        <authorList>
            <person name="Sun Q."/>
            <person name="Kim S."/>
        </authorList>
    </citation>
    <scope>NUCLEOTIDE SEQUENCE</scope>
    <source>
        <strain evidence="4">KCTC 32501</strain>
    </source>
</reference>
<name>A0A8J3CLN2_9BURK</name>
<dbReference type="SUPFAM" id="SSF110997">
    <property type="entry name" value="Sporulation related repeat"/>
    <property type="match status" value="1"/>
</dbReference>
<comment type="caution">
    <text evidence="4">The sequence shown here is derived from an EMBL/GenBank/DDBJ whole genome shotgun (WGS) entry which is preliminary data.</text>
</comment>
<reference evidence="4" key="1">
    <citation type="journal article" date="2014" name="Int. J. Syst. Evol. Microbiol.">
        <title>Complete genome sequence of Corynebacterium casei LMG S-19264T (=DSM 44701T), isolated from a smear-ripened cheese.</title>
        <authorList>
            <consortium name="US DOE Joint Genome Institute (JGI-PGF)"/>
            <person name="Walter F."/>
            <person name="Albersmeier A."/>
            <person name="Kalinowski J."/>
            <person name="Ruckert C."/>
        </authorList>
    </citation>
    <scope>NUCLEOTIDE SEQUENCE</scope>
    <source>
        <strain evidence="4">KCTC 32501</strain>
    </source>
</reference>
<dbReference type="AlphaFoldDB" id="A0A8J3CLN2"/>
<keyword evidence="2" id="KW-1133">Transmembrane helix</keyword>
<dbReference type="PROSITE" id="PS51724">
    <property type="entry name" value="SPOR"/>
    <property type="match status" value="1"/>
</dbReference>
<keyword evidence="5" id="KW-1185">Reference proteome</keyword>
<dbReference type="Pfam" id="PF05036">
    <property type="entry name" value="SPOR"/>
    <property type="match status" value="1"/>
</dbReference>
<feature type="domain" description="SPOR" evidence="3">
    <location>
        <begin position="171"/>
        <end position="250"/>
    </location>
</feature>
<dbReference type="GO" id="GO:0042834">
    <property type="term" value="F:peptidoglycan binding"/>
    <property type="evidence" value="ECO:0007669"/>
    <property type="project" value="InterPro"/>
</dbReference>
<dbReference type="EMBL" id="BMZG01000002">
    <property type="protein sequence ID" value="GHA67430.1"/>
    <property type="molecule type" value="Genomic_DNA"/>
</dbReference>
<dbReference type="Proteomes" id="UP000614287">
    <property type="component" value="Unassembled WGS sequence"/>
</dbReference>
<proteinExistence type="predicted"/>
<feature type="transmembrane region" description="Helical" evidence="2">
    <location>
        <begin position="81"/>
        <end position="99"/>
    </location>
</feature>
<evidence type="ECO:0000256" key="1">
    <source>
        <dbReference type="SAM" id="MobiDB-lite"/>
    </source>
</evidence>
<protein>
    <recommendedName>
        <fullName evidence="3">SPOR domain-containing protein</fullName>
    </recommendedName>
</protein>
<keyword evidence="2" id="KW-0472">Membrane</keyword>
<dbReference type="InterPro" id="IPR007730">
    <property type="entry name" value="SPOR-like_dom"/>
</dbReference>
<dbReference type="InterPro" id="IPR036680">
    <property type="entry name" value="SPOR-like_sf"/>
</dbReference>
<evidence type="ECO:0000259" key="3">
    <source>
        <dbReference type="PROSITE" id="PS51724"/>
    </source>
</evidence>
<evidence type="ECO:0000256" key="2">
    <source>
        <dbReference type="SAM" id="Phobius"/>
    </source>
</evidence>
<accession>A0A8J3CLN2</accession>
<organism evidence="4 5">
    <name type="scientific">Formosimonas limnophila</name>
    <dbReference type="NCBI Taxonomy" id="1384487"/>
    <lineage>
        <taxon>Bacteria</taxon>
        <taxon>Pseudomonadati</taxon>
        <taxon>Pseudomonadota</taxon>
        <taxon>Betaproteobacteria</taxon>
        <taxon>Burkholderiales</taxon>
        <taxon>Burkholderiaceae</taxon>
        <taxon>Formosimonas</taxon>
    </lineage>
</organism>
<evidence type="ECO:0000313" key="4">
    <source>
        <dbReference type="EMBL" id="GHA67430.1"/>
    </source>
</evidence>